<dbReference type="Gene3D" id="3.40.630.10">
    <property type="entry name" value="Zn peptidases"/>
    <property type="match status" value="1"/>
</dbReference>
<dbReference type="GO" id="GO:0046872">
    <property type="term" value="F:metal ion binding"/>
    <property type="evidence" value="ECO:0007669"/>
    <property type="project" value="UniProtKB-KW"/>
</dbReference>
<protein>
    <submittedName>
        <fullName evidence="4">Peptidase M20</fullName>
    </submittedName>
</protein>
<dbReference type="GO" id="GO:0016787">
    <property type="term" value="F:hydrolase activity"/>
    <property type="evidence" value="ECO:0007669"/>
    <property type="project" value="UniProtKB-KW"/>
</dbReference>
<evidence type="ECO:0000256" key="2">
    <source>
        <dbReference type="ARBA" id="ARBA00022801"/>
    </source>
</evidence>
<evidence type="ECO:0000313" key="4">
    <source>
        <dbReference type="EMBL" id="AKD54693.1"/>
    </source>
</evidence>
<keyword evidence="1" id="KW-0479">Metal-binding</keyword>
<dbReference type="AlphaFoldDB" id="A0A0E3ZUT8"/>
<dbReference type="Gene3D" id="3.30.70.360">
    <property type="match status" value="1"/>
</dbReference>
<sequence length="453" mass="48698">MNRKLTLFTFAFVATYYTTLPLLAQQTNPKTPPVAGVDKRYIDEVKALGDQPAVKKAFQIFVDLEPQTKQDHLNLTETPSPPFKEGVRAKKYAAMLKEAGADSVWIDEVSNVIAKRKGRSGKRTVVVESHLDTVFPEGTDVKVKYKGDTLYAPGIGDDTRGLTAILAVLKGMEKAAIETDADVLFVGAVGEEGLGDLRGVKHLLRKGSQKVDSYIAVDGDGISSIVHRGLGSHRYRITFKGPGGHSYGSFGIVNPHGALGKAIHYFTTEADKVTRQGVKTTYSVSVVGGGTSVNAIPYESWMEVDMRSESPEKLNEVDQLLQTAVQRALTEENGMKRQGPDLTVDVKKIGDRPSGKTEQTTAIVQRAMAVTTYMNATPQLEVASTNANTPIALGIPAVTIGSGGIGGGEHSLNEWWLNDKGYLGMQRILLLLLAEAGLDKGTTASGTKAGARR</sequence>
<dbReference type="PATRIC" id="fig|1379870.5.peg.1522"/>
<feature type="domain" description="Peptidase M20 dimerisation" evidence="3">
    <location>
        <begin position="231"/>
        <end position="329"/>
    </location>
</feature>
<dbReference type="Pfam" id="PF07687">
    <property type="entry name" value="M20_dimer"/>
    <property type="match status" value="1"/>
</dbReference>
<keyword evidence="5" id="KW-1185">Reference proteome</keyword>
<accession>A0A0E3ZUT8</accession>
<dbReference type="SUPFAM" id="SSF55031">
    <property type="entry name" value="Bacterial exopeptidase dimerisation domain"/>
    <property type="match status" value="1"/>
</dbReference>
<dbReference type="PANTHER" id="PTHR43808">
    <property type="entry name" value="ACETYLORNITHINE DEACETYLASE"/>
    <property type="match status" value="1"/>
</dbReference>
<organism evidence="4 5">
    <name type="scientific">Spirosoma radiotolerans</name>
    <dbReference type="NCBI Taxonomy" id="1379870"/>
    <lineage>
        <taxon>Bacteria</taxon>
        <taxon>Pseudomonadati</taxon>
        <taxon>Bacteroidota</taxon>
        <taxon>Cytophagia</taxon>
        <taxon>Cytophagales</taxon>
        <taxon>Cytophagaceae</taxon>
        <taxon>Spirosoma</taxon>
    </lineage>
</organism>
<dbReference type="OrthoDB" id="9783294at2"/>
<dbReference type="PANTHER" id="PTHR43808:SF17">
    <property type="entry name" value="PEPTIDASE M20"/>
    <property type="match status" value="1"/>
</dbReference>
<dbReference type="STRING" id="1379870.SD10_07000"/>
<dbReference type="InterPro" id="IPR011650">
    <property type="entry name" value="Peptidase_M20_dimer"/>
</dbReference>
<dbReference type="Proteomes" id="UP000033054">
    <property type="component" value="Chromosome"/>
</dbReference>
<dbReference type="EMBL" id="CP010429">
    <property type="protein sequence ID" value="AKD54693.1"/>
    <property type="molecule type" value="Genomic_DNA"/>
</dbReference>
<dbReference type="HOGENOM" id="CLU_051308_0_0_10"/>
<evidence type="ECO:0000313" key="5">
    <source>
        <dbReference type="Proteomes" id="UP000033054"/>
    </source>
</evidence>
<evidence type="ECO:0000256" key="1">
    <source>
        <dbReference type="ARBA" id="ARBA00022723"/>
    </source>
</evidence>
<gene>
    <name evidence="4" type="ORF">SD10_07000</name>
</gene>
<evidence type="ECO:0000259" key="3">
    <source>
        <dbReference type="Pfam" id="PF07687"/>
    </source>
</evidence>
<dbReference type="Pfam" id="PF01546">
    <property type="entry name" value="Peptidase_M20"/>
    <property type="match status" value="1"/>
</dbReference>
<dbReference type="InterPro" id="IPR036264">
    <property type="entry name" value="Bact_exopeptidase_dim_dom"/>
</dbReference>
<dbReference type="KEGG" id="srd:SD10_07000"/>
<name>A0A0E3ZUT8_9BACT</name>
<dbReference type="InterPro" id="IPR002933">
    <property type="entry name" value="Peptidase_M20"/>
</dbReference>
<keyword evidence="2" id="KW-0378">Hydrolase</keyword>
<dbReference type="RefSeq" id="WP_046376296.1">
    <property type="nucleotide sequence ID" value="NZ_CP010429.1"/>
</dbReference>
<proteinExistence type="predicted"/>
<reference evidence="4 5" key="1">
    <citation type="journal article" date="2014" name="Curr. Microbiol.">
        <title>Spirosoma radiotolerans sp. nov., a gamma-radiation-resistant bacterium isolated from gamma ray-irradiated soil.</title>
        <authorList>
            <person name="Lee J.J."/>
            <person name="Srinivasan S."/>
            <person name="Lim S."/>
            <person name="Joe M."/>
            <person name="Im S."/>
            <person name="Bae S.I."/>
            <person name="Park K.R."/>
            <person name="Han J.H."/>
            <person name="Park S.H."/>
            <person name="Joo B.M."/>
            <person name="Park S.J."/>
            <person name="Kim M.K."/>
        </authorList>
    </citation>
    <scope>NUCLEOTIDE SEQUENCE [LARGE SCALE GENOMIC DNA]</scope>
    <source>
        <strain evidence="4 5">DG5A</strain>
    </source>
</reference>
<dbReference type="SUPFAM" id="SSF53187">
    <property type="entry name" value="Zn-dependent exopeptidases"/>
    <property type="match status" value="1"/>
</dbReference>
<dbReference type="InterPro" id="IPR050072">
    <property type="entry name" value="Peptidase_M20A"/>
</dbReference>